<name>D4H0H2_DENA2</name>
<protein>
    <submittedName>
        <fullName evidence="3">Ribosomal L11 methyltransferase</fullName>
    </submittedName>
</protein>
<evidence type="ECO:0000313" key="3">
    <source>
        <dbReference type="EMBL" id="ADD68485.1"/>
    </source>
</evidence>
<dbReference type="Proteomes" id="UP000002012">
    <property type="component" value="Chromosome"/>
</dbReference>
<dbReference type="GO" id="GO:0008276">
    <property type="term" value="F:protein methyltransferase activity"/>
    <property type="evidence" value="ECO:0007669"/>
    <property type="project" value="TreeGrafter"/>
</dbReference>
<accession>D4H0H2</accession>
<dbReference type="InterPro" id="IPR050078">
    <property type="entry name" value="Ribosomal_L11_MeTrfase_PrmA"/>
</dbReference>
<gene>
    <name evidence="3" type="ordered locus">Dacet_1721</name>
</gene>
<dbReference type="STRING" id="522772.Dacet_1721"/>
<dbReference type="EMBL" id="CP001968">
    <property type="protein sequence ID" value="ADD68485.1"/>
    <property type="molecule type" value="Genomic_DNA"/>
</dbReference>
<dbReference type="OrthoDB" id="9785995at2"/>
<dbReference type="HOGENOM" id="CLU_049382_3_1_0"/>
<dbReference type="Pfam" id="PF06325">
    <property type="entry name" value="PrmA"/>
    <property type="match status" value="1"/>
</dbReference>
<dbReference type="InterPro" id="IPR029063">
    <property type="entry name" value="SAM-dependent_MTases_sf"/>
</dbReference>
<dbReference type="eggNOG" id="COG2264">
    <property type="taxonomic scope" value="Bacteria"/>
</dbReference>
<keyword evidence="2 3" id="KW-0808">Transferase</keyword>
<dbReference type="PANTHER" id="PTHR43648">
    <property type="entry name" value="ELECTRON TRANSFER FLAVOPROTEIN BETA SUBUNIT LYSINE METHYLTRANSFERASE"/>
    <property type="match status" value="1"/>
</dbReference>
<dbReference type="AlphaFoldDB" id="D4H0H2"/>
<dbReference type="SUPFAM" id="SSF53335">
    <property type="entry name" value="S-adenosyl-L-methionine-dependent methyltransferases"/>
    <property type="match status" value="1"/>
</dbReference>
<dbReference type="PaxDb" id="522772-Dacet_1721"/>
<dbReference type="CDD" id="cd02440">
    <property type="entry name" value="AdoMet_MTases"/>
    <property type="match status" value="1"/>
</dbReference>
<organism evidence="3 4">
    <name type="scientific">Denitrovibrio acetiphilus (strain DSM 12809 / NBRC 114555 / N2460)</name>
    <dbReference type="NCBI Taxonomy" id="522772"/>
    <lineage>
        <taxon>Bacteria</taxon>
        <taxon>Pseudomonadati</taxon>
        <taxon>Deferribacterota</taxon>
        <taxon>Deferribacteres</taxon>
        <taxon>Deferribacterales</taxon>
        <taxon>Geovibrionaceae</taxon>
        <taxon>Denitrovibrio</taxon>
    </lineage>
</organism>
<dbReference type="Gene3D" id="3.40.50.150">
    <property type="entry name" value="Vaccinia Virus protein VP39"/>
    <property type="match status" value="1"/>
</dbReference>
<proteinExistence type="predicted"/>
<sequence length="183" mass="20175">MNEKVIHNIPLRNGKTAQIYQGAFGSGEHETTRACIKHLETMSLSGKKVLDVGCGTGILGICASLLGAKDVYGYDISWEACKTAVECNKLNNISDYHIICGFQDCINGVFDIIFANIYFDILIDISGFIKDSMANGGLLVLSGIPIEFNYDVRAHYIKCGFEVIRLQIHEDFSTVLLKKTSEV</sequence>
<keyword evidence="1 3" id="KW-0489">Methyltransferase</keyword>
<dbReference type="KEGG" id="dap:Dacet_1721"/>
<evidence type="ECO:0000256" key="1">
    <source>
        <dbReference type="ARBA" id="ARBA00022603"/>
    </source>
</evidence>
<dbReference type="PANTHER" id="PTHR43648:SF1">
    <property type="entry name" value="ELECTRON TRANSFER FLAVOPROTEIN BETA SUBUNIT LYSINE METHYLTRANSFERASE"/>
    <property type="match status" value="1"/>
</dbReference>
<keyword evidence="4" id="KW-1185">Reference proteome</keyword>
<dbReference type="InParanoid" id="D4H0H2"/>
<reference evidence="3 4" key="1">
    <citation type="journal article" date="2010" name="Stand. Genomic Sci.">
        <title>Complete genome sequence of Denitrovibrio acetiphilus type strain (N2460).</title>
        <authorList>
            <person name="Kiss H."/>
            <person name="Lang E."/>
            <person name="Lapidus A."/>
            <person name="Copeland A."/>
            <person name="Nolan M."/>
            <person name="Glavina Del Rio T."/>
            <person name="Chen F."/>
            <person name="Lucas S."/>
            <person name="Tice H."/>
            <person name="Cheng J.F."/>
            <person name="Han C."/>
            <person name="Goodwin L."/>
            <person name="Pitluck S."/>
            <person name="Liolios K."/>
            <person name="Pati A."/>
            <person name="Ivanova N."/>
            <person name="Mavromatis K."/>
            <person name="Chen A."/>
            <person name="Palaniappan K."/>
            <person name="Land M."/>
            <person name="Hauser L."/>
            <person name="Chang Y.J."/>
            <person name="Jeffries C.D."/>
            <person name="Detter J.C."/>
            <person name="Brettin T."/>
            <person name="Spring S."/>
            <person name="Rohde M."/>
            <person name="Goker M."/>
            <person name="Woyke T."/>
            <person name="Bristow J."/>
            <person name="Eisen J.A."/>
            <person name="Markowitz V."/>
            <person name="Hugenholtz P."/>
            <person name="Kyrpides N.C."/>
            <person name="Klenk H.P."/>
        </authorList>
    </citation>
    <scope>NUCLEOTIDE SEQUENCE [LARGE SCALE GENOMIC DNA]</scope>
    <source>
        <strain evidence="4">DSM 12809 / NBRC 114555 / N2460</strain>
    </source>
</reference>
<evidence type="ECO:0000313" key="4">
    <source>
        <dbReference type="Proteomes" id="UP000002012"/>
    </source>
</evidence>
<evidence type="ECO:0000256" key="2">
    <source>
        <dbReference type="ARBA" id="ARBA00022679"/>
    </source>
</evidence>
<dbReference type="GO" id="GO:0032259">
    <property type="term" value="P:methylation"/>
    <property type="evidence" value="ECO:0007669"/>
    <property type="project" value="UniProtKB-KW"/>
</dbReference>
<dbReference type="RefSeq" id="WP_013010996.1">
    <property type="nucleotide sequence ID" value="NC_013943.1"/>
</dbReference>